<dbReference type="PANTHER" id="PTHR10584">
    <property type="entry name" value="SUGAR KINASE"/>
    <property type="match status" value="1"/>
</dbReference>
<dbReference type="GO" id="GO:0016301">
    <property type="term" value="F:kinase activity"/>
    <property type="evidence" value="ECO:0007669"/>
    <property type="project" value="UniProtKB-KW"/>
</dbReference>
<keyword evidence="1" id="KW-0808">Transferase</keyword>
<dbReference type="CDD" id="cd01166">
    <property type="entry name" value="KdgK"/>
    <property type="match status" value="1"/>
</dbReference>
<evidence type="ECO:0000313" key="4">
    <source>
        <dbReference type="EMBL" id="SIS95808.1"/>
    </source>
</evidence>
<dbReference type="Pfam" id="PF00294">
    <property type="entry name" value="PfkB"/>
    <property type="match status" value="1"/>
</dbReference>
<dbReference type="Gene3D" id="3.40.1190.20">
    <property type="match status" value="1"/>
</dbReference>
<accession>A0A1N7NC09</accession>
<dbReference type="AlphaFoldDB" id="A0A1N7NC09"/>
<dbReference type="PANTHER" id="PTHR10584:SF167">
    <property type="entry name" value="PFKB DOMAIN PROTEIN"/>
    <property type="match status" value="1"/>
</dbReference>
<sequence>MHDKKLLVVGELNVDLILNGIKGFPKVGTEIIASQMNLTLGSSSAIFACNIAALGVPTSFCGRIGKDDFGDFVKEKFKERGVFSDFLIQDESYQTGLTIVLNYDQDRANVTYCGAMEHLGIEDIPWENLDQFDHLHFSNLFLQPKIRKEIKQLFQKSKAAGLTTSLDLQTDPDSDFDFDYRACLPYVDVFLPNEAEIKGLTGKSSVEDALEELRPFANVVAVKMGQKGSMLFHQGTIIQEEGFVHDHFVDAIGAGDSFNAGFIHHFLAGKPWSTCLRFANLTGAVNTTAAGGTTAFESLAAFQETTKKLFNVNTANL</sequence>
<dbReference type="InterPro" id="IPR011611">
    <property type="entry name" value="PfkB_dom"/>
</dbReference>
<organism evidence="4 5">
    <name type="scientific">Belliella pelovolcani</name>
    <dbReference type="NCBI Taxonomy" id="529505"/>
    <lineage>
        <taxon>Bacteria</taxon>
        <taxon>Pseudomonadati</taxon>
        <taxon>Bacteroidota</taxon>
        <taxon>Cytophagia</taxon>
        <taxon>Cytophagales</taxon>
        <taxon>Cyclobacteriaceae</taxon>
        <taxon>Belliella</taxon>
    </lineage>
</organism>
<dbReference type="STRING" id="529505.SAMN05421761_10964"/>
<protein>
    <submittedName>
        <fullName evidence="4">Sugar or nucleoside kinase, ribokinase family</fullName>
    </submittedName>
</protein>
<dbReference type="InterPro" id="IPR029056">
    <property type="entry name" value="Ribokinase-like"/>
</dbReference>
<proteinExistence type="predicted"/>
<feature type="domain" description="Carbohydrate kinase PfkB" evidence="3">
    <location>
        <begin position="4"/>
        <end position="295"/>
    </location>
</feature>
<evidence type="ECO:0000256" key="1">
    <source>
        <dbReference type="ARBA" id="ARBA00022679"/>
    </source>
</evidence>
<dbReference type="SUPFAM" id="SSF53613">
    <property type="entry name" value="Ribokinase-like"/>
    <property type="match status" value="1"/>
</dbReference>
<reference evidence="5" key="1">
    <citation type="submission" date="2017-01" db="EMBL/GenBank/DDBJ databases">
        <authorList>
            <person name="Varghese N."/>
            <person name="Submissions S."/>
        </authorList>
    </citation>
    <scope>NUCLEOTIDE SEQUENCE [LARGE SCALE GENOMIC DNA]</scope>
    <source>
        <strain evidence="5">DSM 46698</strain>
    </source>
</reference>
<evidence type="ECO:0000259" key="3">
    <source>
        <dbReference type="Pfam" id="PF00294"/>
    </source>
</evidence>
<keyword evidence="2 4" id="KW-0418">Kinase</keyword>
<evidence type="ECO:0000256" key="2">
    <source>
        <dbReference type="ARBA" id="ARBA00022777"/>
    </source>
</evidence>
<keyword evidence="5" id="KW-1185">Reference proteome</keyword>
<gene>
    <name evidence="4" type="ORF">SAMN05421761_10964</name>
</gene>
<name>A0A1N7NC09_9BACT</name>
<dbReference type="RefSeq" id="WP_076501562.1">
    <property type="nucleotide sequence ID" value="NZ_FTOP01000009.1"/>
</dbReference>
<dbReference type="EMBL" id="FTOP01000009">
    <property type="protein sequence ID" value="SIS95808.1"/>
    <property type="molecule type" value="Genomic_DNA"/>
</dbReference>
<dbReference type="OrthoDB" id="9813569at2"/>
<dbReference type="Proteomes" id="UP000186026">
    <property type="component" value="Unassembled WGS sequence"/>
</dbReference>
<evidence type="ECO:0000313" key="5">
    <source>
        <dbReference type="Proteomes" id="UP000186026"/>
    </source>
</evidence>